<evidence type="ECO:0000259" key="4">
    <source>
        <dbReference type="Pfam" id="PF02275"/>
    </source>
</evidence>
<comment type="caution">
    <text evidence="5">The sequence shown here is derived from an EMBL/GenBank/DDBJ whole genome shotgun (WGS) entry which is preliminary data.</text>
</comment>
<accession>A0ABS8KND5</accession>
<dbReference type="Pfam" id="PF02275">
    <property type="entry name" value="CBAH"/>
    <property type="match status" value="1"/>
</dbReference>
<dbReference type="GO" id="GO:0016787">
    <property type="term" value="F:hydrolase activity"/>
    <property type="evidence" value="ECO:0007669"/>
    <property type="project" value="UniProtKB-KW"/>
</dbReference>
<feature type="chain" id="PRO_5045955107" evidence="3">
    <location>
        <begin position="26"/>
        <end position="351"/>
    </location>
</feature>
<dbReference type="RefSeq" id="WP_230548781.1">
    <property type="nucleotide sequence ID" value="NZ_JAJISD010000001.1"/>
</dbReference>
<name>A0ABS8KND5_9HYPH</name>
<dbReference type="PANTHER" id="PTHR35527">
    <property type="entry name" value="CHOLOYLGLYCINE HYDROLASE"/>
    <property type="match status" value="1"/>
</dbReference>
<dbReference type="CDD" id="cd01902">
    <property type="entry name" value="Ntn_CGH"/>
    <property type="match status" value="1"/>
</dbReference>
<sequence>MKRKIAASLAAFLTAAIITPIAAQACSRAVYFGLEGQTVTGRTMDWFEADLGTNLWLAPRGTARHSNTSKPLTWISKYGSVVTTLYDGASADGMNERGLVANLLYLPESKYPAAIAADTRPTLANSAWVQYVLDNYATVAEAVADLRAERFRMVAITAPTGEPGTVHLSISDASGDSAIFEYLDGKLVIHHGRQFQVMTNSPTFDQQQALNTYWQGIGGTTFLPGTNRASDRFVRASFYINEAKQSADPRTAVAAVFSVMRNVSVPIGIKIPGQPNIADTLWLTVSDQKNKVYYYQDTKSPSIVWVDFAKLDFSQGSGVRKLQLAGNPDTGGNQTSAFRPAELYKFMIPRE</sequence>
<evidence type="ECO:0000313" key="6">
    <source>
        <dbReference type="Proteomes" id="UP001198862"/>
    </source>
</evidence>
<evidence type="ECO:0000313" key="5">
    <source>
        <dbReference type="EMBL" id="MCC8427554.1"/>
    </source>
</evidence>
<dbReference type="PANTHER" id="PTHR35527:SF2">
    <property type="entry name" value="HYDROLASE"/>
    <property type="match status" value="1"/>
</dbReference>
<keyword evidence="3" id="KW-0732">Signal</keyword>
<keyword evidence="2 5" id="KW-0378">Hydrolase</keyword>
<protein>
    <submittedName>
        <fullName evidence="5">Linear amide C-N hydrolase</fullName>
    </submittedName>
</protein>
<proteinExistence type="inferred from homology"/>
<dbReference type="Gene3D" id="3.60.60.10">
    <property type="entry name" value="Penicillin V Acylase, Chain A"/>
    <property type="match status" value="1"/>
</dbReference>
<keyword evidence="6" id="KW-1185">Reference proteome</keyword>
<dbReference type="PROSITE" id="PS51257">
    <property type="entry name" value="PROKAR_LIPOPROTEIN"/>
    <property type="match status" value="1"/>
</dbReference>
<dbReference type="InterPro" id="IPR029132">
    <property type="entry name" value="CBAH/NAAA_C"/>
</dbReference>
<comment type="similarity">
    <text evidence="1">Belongs to the peptidase C59 family.</text>
</comment>
<gene>
    <name evidence="5" type="ORF">LJ725_01145</name>
</gene>
<dbReference type="InterPro" id="IPR052193">
    <property type="entry name" value="Peptidase_C59"/>
</dbReference>
<evidence type="ECO:0000256" key="3">
    <source>
        <dbReference type="SAM" id="SignalP"/>
    </source>
</evidence>
<dbReference type="SUPFAM" id="SSF56235">
    <property type="entry name" value="N-terminal nucleophile aminohydrolases (Ntn hydrolases)"/>
    <property type="match status" value="1"/>
</dbReference>
<organism evidence="5 6">
    <name type="scientific">Reyranella aquatilis</name>
    <dbReference type="NCBI Taxonomy" id="2035356"/>
    <lineage>
        <taxon>Bacteria</taxon>
        <taxon>Pseudomonadati</taxon>
        <taxon>Pseudomonadota</taxon>
        <taxon>Alphaproteobacteria</taxon>
        <taxon>Hyphomicrobiales</taxon>
        <taxon>Reyranellaceae</taxon>
        <taxon>Reyranella</taxon>
    </lineage>
</organism>
<feature type="signal peptide" evidence="3">
    <location>
        <begin position="1"/>
        <end position="25"/>
    </location>
</feature>
<reference evidence="5 6" key="1">
    <citation type="submission" date="2021-11" db="EMBL/GenBank/DDBJ databases">
        <authorList>
            <person name="Lee D.-H."/>
            <person name="Kim S.-B."/>
        </authorList>
    </citation>
    <scope>NUCLEOTIDE SEQUENCE [LARGE SCALE GENOMIC DNA]</scope>
    <source>
        <strain evidence="5 6">KCTC 52223</strain>
    </source>
</reference>
<evidence type="ECO:0000256" key="2">
    <source>
        <dbReference type="ARBA" id="ARBA00022801"/>
    </source>
</evidence>
<dbReference type="InterPro" id="IPR029055">
    <property type="entry name" value="Ntn_hydrolases_N"/>
</dbReference>
<evidence type="ECO:0000256" key="1">
    <source>
        <dbReference type="ARBA" id="ARBA00006625"/>
    </source>
</evidence>
<dbReference type="Proteomes" id="UP001198862">
    <property type="component" value="Unassembled WGS sequence"/>
</dbReference>
<dbReference type="EMBL" id="JAJISD010000001">
    <property type="protein sequence ID" value="MCC8427554.1"/>
    <property type="molecule type" value="Genomic_DNA"/>
</dbReference>
<feature type="domain" description="Choloylglycine hydrolase/NAAA C-terminal" evidence="4">
    <location>
        <begin position="26"/>
        <end position="312"/>
    </location>
</feature>